<organism evidence="1">
    <name type="scientific">freshwater metagenome</name>
    <dbReference type="NCBI Taxonomy" id="449393"/>
    <lineage>
        <taxon>unclassified sequences</taxon>
        <taxon>metagenomes</taxon>
        <taxon>ecological metagenomes</taxon>
    </lineage>
</organism>
<gene>
    <name evidence="1" type="ORF">UFOPK1908_00686</name>
</gene>
<protein>
    <submittedName>
        <fullName evidence="1">Unannotated protein</fullName>
    </submittedName>
</protein>
<evidence type="ECO:0000313" key="1">
    <source>
        <dbReference type="EMBL" id="CAB4619891.1"/>
    </source>
</evidence>
<dbReference type="Gene3D" id="1.50.10.20">
    <property type="match status" value="1"/>
</dbReference>
<dbReference type="InterPro" id="IPR008930">
    <property type="entry name" value="Terpenoid_cyclase/PrenylTrfase"/>
</dbReference>
<name>A0A6J6I0N0_9ZZZZ</name>
<dbReference type="SUPFAM" id="SSF48239">
    <property type="entry name" value="Terpenoid cyclases/Protein prenyltransferases"/>
    <property type="match status" value="1"/>
</dbReference>
<dbReference type="EMBL" id="CAEZVB010000024">
    <property type="protein sequence ID" value="CAB4619891.1"/>
    <property type="molecule type" value="Genomic_DNA"/>
</dbReference>
<proteinExistence type="predicted"/>
<accession>A0A6J6I0N0</accession>
<reference evidence="1" key="1">
    <citation type="submission" date="2020-05" db="EMBL/GenBank/DDBJ databases">
        <authorList>
            <person name="Chiriac C."/>
            <person name="Salcher M."/>
            <person name="Ghai R."/>
            <person name="Kavagutti S V."/>
        </authorList>
    </citation>
    <scope>NUCLEOTIDE SEQUENCE</scope>
</reference>
<dbReference type="AlphaFoldDB" id="A0A6J6I0N0"/>
<sequence length="349" mass="35266">MNRTISRTLTALAGITFASVGLMSPATAVSPDAGLFGAMDPTYDGVFRQSVAILALNPLNKVPAQSVTWLKSQQCLDGSFEAYRKSIRTACATPDPVKFTGADSNATSLSAMALRAVKETAAANKAIAALIAKQNNDGGWGYTLGGASDVNSTGLTLAALNGAPKTAAVKAAGNRARNYLTAVQVPCTGAGAFGLPYQADGPADLLASGQGLLGLAGTVPVAKPTSFGSVNSTTCKSTAITKVATYLSQQLISTRGALPSSMDPKQTDWNATTNAVLALSSAKIAKAAIDAGVAALQKNVDAYTGSGDKFKAAASGGLILVADATGLNPSAFGTKKTDLVTQLLNSVTK</sequence>